<reference evidence="3" key="1">
    <citation type="journal article" date="2019" name="Int. J. Syst. Evol. Microbiol.">
        <title>The Global Catalogue of Microorganisms (GCM) 10K type strain sequencing project: providing services to taxonomists for standard genome sequencing and annotation.</title>
        <authorList>
            <consortium name="The Broad Institute Genomics Platform"/>
            <consortium name="The Broad Institute Genome Sequencing Center for Infectious Disease"/>
            <person name="Wu L."/>
            <person name="Ma J."/>
        </authorList>
    </citation>
    <scope>NUCLEOTIDE SEQUENCE [LARGE SCALE GENOMIC DNA]</scope>
    <source>
        <strain evidence="3">JCM 16898</strain>
    </source>
</reference>
<dbReference type="CDD" id="cd02440">
    <property type="entry name" value="AdoMet_MTases"/>
    <property type="match status" value="1"/>
</dbReference>
<dbReference type="Proteomes" id="UP001500689">
    <property type="component" value="Unassembled WGS sequence"/>
</dbReference>
<protein>
    <submittedName>
        <fullName evidence="2">Class I SAM-dependent methyltransferase</fullName>
    </submittedName>
</protein>
<dbReference type="InterPro" id="IPR029063">
    <property type="entry name" value="SAM-dependent_MTases_sf"/>
</dbReference>
<dbReference type="SUPFAM" id="SSF53335">
    <property type="entry name" value="S-adenosyl-L-methionine-dependent methyltransferases"/>
    <property type="match status" value="1"/>
</dbReference>
<gene>
    <name evidence="2" type="ORF">GCM10022222_37990</name>
</gene>
<dbReference type="GO" id="GO:0008168">
    <property type="term" value="F:methyltransferase activity"/>
    <property type="evidence" value="ECO:0007669"/>
    <property type="project" value="UniProtKB-KW"/>
</dbReference>
<dbReference type="PANTHER" id="PTHR42912:SF93">
    <property type="entry name" value="N6-ADENOSINE-METHYLTRANSFERASE TMT1A"/>
    <property type="match status" value="1"/>
</dbReference>
<dbReference type="RefSeq" id="WP_344861530.1">
    <property type="nucleotide sequence ID" value="NZ_BAAAZN010000007.1"/>
</dbReference>
<feature type="domain" description="Methyltransferase type 11" evidence="1">
    <location>
        <begin position="69"/>
        <end position="164"/>
    </location>
</feature>
<dbReference type="InterPro" id="IPR013216">
    <property type="entry name" value="Methyltransf_11"/>
</dbReference>
<accession>A0ABP6WI30</accession>
<evidence type="ECO:0000259" key="1">
    <source>
        <dbReference type="Pfam" id="PF08241"/>
    </source>
</evidence>
<dbReference type="Pfam" id="PF08241">
    <property type="entry name" value="Methyltransf_11"/>
    <property type="match status" value="1"/>
</dbReference>
<sequence>MALAGTSGQVKQTRHEARNDRVGAQYADTALVSGYATSHDGWGPPARYFRSRLHVVDEVLGQCRGGDLLDVGCGPGMLVRHLLDARPGDFRITACDRSPAMIDAVGRQTGRHRDLRLSVARIEELPFPDASFDVVLATGVLEYVDVRRALDEIARVTRPGGLVVATMLNPLSPYRAFEWFLYWPALRLLGRAERLLGIRPDRRHGVRRSGIRALTSRRLSGALRTARLRPEDVVFYDITALVPPFDKVARRWTRRWRSHLETTTSRGRRGWLGTGYLVAARRAPDPELTARSRAIPRLRGPSASPHS</sequence>
<dbReference type="PANTHER" id="PTHR42912">
    <property type="entry name" value="METHYLTRANSFERASE"/>
    <property type="match status" value="1"/>
</dbReference>
<dbReference type="GO" id="GO:0032259">
    <property type="term" value="P:methylation"/>
    <property type="evidence" value="ECO:0007669"/>
    <property type="project" value="UniProtKB-KW"/>
</dbReference>
<dbReference type="InterPro" id="IPR050508">
    <property type="entry name" value="Methyltransf_Superfamily"/>
</dbReference>
<keyword evidence="2" id="KW-0808">Transferase</keyword>
<keyword evidence="3" id="KW-1185">Reference proteome</keyword>
<evidence type="ECO:0000313" key="2">
    <source>
        <dbReference type="EMBL" id="GAA3550873.1"/>
    </source>
</evidence>
<organism evidence="2 3">
    <name type="scientific">Amycolatopsis ultiminotia</name>
    <dbReference type="NCBI Taxonomy" id="543629"/>
    <lineage>
        <taxon>Bacteria</taxon>
        <taxon>Bacillati</taxon>
        <taxon>Actinomycetota</taxon>
        <taxon>Actinomycetes</taxon>
        <taxon>Pseudonocardiales</taxon>
        <taxon>Pseudonocardiaceae</taxon>
        <taxon>Amycolatopsis</taxon>
    </lineage>
</organism>
<dbReference type="Gene3D" id="3.40.50.150">
    <property type="entry name" value="Vaccinia Virus protein VP39"/>
    <property type="match status" value="1"/>
</dbReference>
<dbReference type="EMBL" id="BAAAZN010000007">
    <property type="protein sequence ID" value="GAA3550873.1"/>
    <property type="molecule type" value="Genomic_DNA"/>
</dbReference>
<evidence type="ECO:0000313" key="3">
    <source>
        <dbReference type="Proteomes" id="UP001500689"/>
    </source>
</evidence>
<keyword evidence="2" id="KW-0489">Methyltransferase</keyword>
<comment type="caution">
    <text evidence="2">The sequence shown here is derived from an EMBL/GenBank/DDBJ whole genome shotgun (WGS) entry which is preliminary data.</text>
</comment>
<proteinExistence type="predicted"/>
<name>A0ABP6WI30_9PSEU</name>